<evidence type="ECO:0000313" key="3">
    <source>
        <dbReference type="Proteomes" id="UP000570823"/>
    </source>
</evidence>
<dbReference type="InterPro" id="IPR049939">
    <property type="entry name" value="NifE-like"/>
</dbReference>
<dbReference type="RefSeq" id="WP_176789187.1">
    <property type="nucleotide sequence ID" value="NZ_JABXWR010000001.1"/>
</dbReference>
<organism evidence="2 3">
    <name type="scientific">Methanofollis tationis</name>
    <dbReference type="NCBI Taxonomy" id="81417"/>
    <lineage>
        <taxon>Archaea</taxon>
        <taxon>Methanobacteriati</taxon>
        <taxon>Methanobacteriota</taxon>
        <taxon>Stenosarchaea group</taxon>
        <taxon>Methanomicrobia</taxon>
        <taxon>Methanomicrobiales</taxon>
        <taxon>Methanomicrobiaceae</taxon>
        <taxon>Methanofollis</taxon>
    </lineage>
</organism>
<dbReference type="SUPFAM" id="SSF53807">
    <property type="entry name" value="Helical backbone' metal receptor"/>
    <property type="match status" value="1"/>
</dbReference>
<dbReference type="EMBL" id="JABXWR010000001">
    <property type="protein sequence ID" value="NVO67615.1"/>
    <property type="molecule type" value="Genomic_DNA"/>
</dbReference>
<dbReference type="Proteomes" id="UP000570823">
    <property type="component" value="Unassembled WGS sequence"/>
</dbReference>
<sequence length="370" mass="38858">MPERPCANPVWPCAMCGAVSCLSGFSGIDVVIHGSSGCYFYPASLIQRPVHATMILEEEVIFGSEERLCQVVDEIRGRGKRVAVVLTCVPSVTGEDITAMLDDEGVIVIDSPGFAGGMEEGYRRAMAALGPAVGEGVDGITVDGLNPIDPFYRGNLLEAERMIRMAGGRVAAALAAGPVEGIKACGRVSVGTNPGLSAGVGRSVGYLLGLDPTKAAFSRLADLCGLDAGPVLQEAEEAGEQIDRACDKYLSRFDPPAVAIFAEDSYAAFAAATLRRYLDAEIAVLAPRTGEGAVTSLEEIEELIAEAGPDLILGSSYEQAVAPEIPFVGLTFPQRGRVRLHARPITGIEGSLAFIEDVLTACRSRRPSGE</sequence>
<reference evidence="2 3" key="1">
    <citation type="submission" date="2020-06" db="EMBL/GenBank/DDBJ databases">
        <title>Methanofollis fontis sp. nov., a methanogen isolated from marine sediments near a cold seep at Four-Way Closure Ridge offshore southwestern Taiwan.</title>
        <authorList>
            <person name="Chen S.-C."/>
            <person name="Teng N.-H."/>
            <person name="Lin Y.-S."/>
            <person name="Lai M.-C."/>
            <person name="Chen H.-H."/>
            <person name="Wang C.-C."/>
        </authorList>
    </citation>
    <scope>NUCLEOTIDE SEQUENCE [LARGE SCALE GENOMIC DNA]</scope>
    <source>
        <strain evidence="2 3">DSM 2702</strain>
    </source>
</reference>
<evidence type="ECO:0000259" key="1">
    <source>
        <dbReference type="Pfam" id="PF00148"/>
    </source>
</evidence>
<feature type="domain" description="Nitrogenase/oxidoreductase component 1" evidence="1">
    <location>
        <begin position="13"/>
        <end position="362"/>
    </location>
</feature>
<name>A0A7K4HQR1_9EURY</name>
<keyword evidence="3" id="KW-1185">Reference proteome</keyword>
<dbReference type="GO" id="GO:0016491">
    <property type="term" value="F:oxidoreductase activity"/>
    <property type="evidence" value="ECO:0007669"/>
    <property type="project" value="InterPro"/>
</dbReference>
<dbReference type="Gene3D" id="3.40.50.1980">
    <property type="entry name" value="Nitrogenase molybdenum iron protein domain"/>
    <property type="match status" value="2"/>
</dbReference>
<gene>
    <name evidence="2" type="ORF">HWN36_09915</name>
</gene>
<dbReference type="AlphaFoldDB" id="A0A7K4HQR1"/>
<dbReference type="PANTHER" id="PTHR42956">
    <property type="entry name" value="NITROGENASE IRON-MOLYBDENUM COFACTOR BIOSYNTHESIS PROTEIN NIFE"/>
    <property type="match status" value="1"/>
</dbReference>
<protein>
    <submittedName>
        <fullName evidence="2">Oxidoreductase</fullName>
    </submittedName>
</protein>
<evidence type="ECO:0000313" key="2">
    <source>
        <dbReference type="EMBL" id="NVO67615.1"/>
    </source>
</evidence>
<dbReference type="InterPro" id="IPR000510">
    <property type="entry name" value="Nase/OxRdtase_comp1"/>
</dbReference>
<comment type="caution">
    <text evidence="2">The sequence shown here is derived from an EMBL/GenBank/DDBJ whole genome shotgun (WGS) entry which is preliminary data.</text>
</comment>
<dbReference type="PANTHER" id="PTHR42956:SF1">
    <property type="entry name" value="NITROGENASE IRON-MOLYBDENUM COFACTOR BIOSYNTHESIS PROTEIN NIFE"/>
    <property type="match status" value="1"/>
</dbReference>
<proteinExistence type="predicted"/>
<accession>A0A7K4HQR1</accession>
<dbReference type="Pfam" id="PF00148">
    <property type="entry name" value="Oxidored_nitro"/>
    <property type="match status" value="1"/>
</dbReference>
<dbReference type="OrthoDB" id="106484at2157"/>
<dbReference type="PROSITE" id="PS51257">
    <property type="entry name" value="PROKAR_LIPOPROTEIN"/>
    <property type="match status" value="1"/>
</dbReference>